<dbReference type="InterPro" id="IPR022930">
    <property type="entry name" value="UPF0316"/>
</dbReference>
<feature type="transmembrane region" description="Helical" evidence="6">
    <location>
        <begin position="34"/>
        <end position="55"/>
    </location>
</feature>
<feature type="domain" description="DUF5698" evidence="8">
    <location>
        <begin position="22"/>
        <end position="78"/>
    </location>
</feature>
<dbReference type="InterPro" id="IPR019264">
    <property type="entry name" value="DUF2179"/>
</dbReference>
<evidence type="ECO:0000256" key="4">
    <source>
        <dbReference type="ARBA" id="ARBA00022989"/>
    </source>
</evidence>
<keyword evidence="3 6" id="KW-0812">Transmembrane</keyword>
<evidence type="ECO:0000259" key="7">
    <source>
        <dbReference type="Pfam" id="PF10035"/>
    </source>
</evidence>
<dbReference type="Pfam" id="PF18955">
    <property type="entry name" value="DUF5698"/>
    <property type="match status" value="1"/>
</dbReference>
<evidence type="ECO:0000256" key="1">
    <source>
        <dbReference type="ARBA" id="ARBA00004651"/>
    </source>
</evidence>
<sequence>VNLFISAFIIFSLRVADQSLATLRARLISRNKPVYAALIGLIESVIWIIAVAKVINDIDEPILIAGYAIGFAAGTILGYYAERILGFGDVVIRVFTSIKSPSVAEALRDQGYGVTVINGEGRDGIVRIYWCIVPRRKLKSVLKIIKEINPDAYITTDSANPISLKK</sequence>
<dbReference type="GO" id="GO:0005886">
    <property type="term" value="C:plasma membrane"/>
    <property type="evidence" value="ECO:0007669"/>
    <property type="project" value="UniProtKB-SubCell"/>
</dbReference>
<evidence type="ECO:0000259" key="8">
    <source>
        <dbReference type="Pfam" id="PF18955"/>
    </source>
</evidence>
<comment type="subcellular location">
    <subcellularLocation>
        <location evidence="1">Cell membrane</location>
        <topology evidence="1">Multi-pass membrane protein</topology>
    </subcellularLocation>
</comment>
<reference evidence="9" key="1">
    <citation type="submission" date="2018-05" db="EMBL/GenBank/DDBJ databases">
        <authorList>
            <person name="Lanie J.A."/>
            <person name="Ng W.-L."/>
            <person name="Kazmierczak K.M."/>
            <person name="Andrzejewski T.M."/>
            <person name="Davidsen T.M."/>
            <person name="Wayne K.J."/>
            <person name="Tettelin H."/>
            <person name="Glass J.I."/>
            <person name="Rusch D."/>
            <person name="Podicherti R."/>
            <person name="Tsui H.-C.T."/>
            <person name="Winkler M.E."/>
        </authorList>
    </citation>
    <scope>NUCLEOTIDE SEQUENCE</scope>
</reference>
<evidence type="ECO:0008006" key="10">
    <source>
        <dbReference type="Google" id="ProtNLM"/>
    </source>
</evidence>
<keyword evidence="5 6" id="KW-0472">Membrane</keyword>
<organism evidence="9">
    <name type="scientific">marine metagenome</name>
    <dbReference type="NCBI Taxonomy" id="408172"/>
    <lineage>
        <taxon>unclassified sequences</taxon>
        <taxon>metagenomes</taxon>
        <taxon>ecological metagenomes</taxon>
    </lineage>
</organism>
<gene>
    <name evidence="9" type="ORF">METZ01_LOCUS422299</name>
</gene>
<feature type="domain" description="DUF2179" evidence="7">
    <location>
        <begin position="112"/>
        <end position="158"/>
    </location>
</feature>
<feature type="non-terminal residue" evidence="9">
    <location>
        <position position="1"/>
    </location>
</feature>
<keyword evidence="2" id="KW-1003">Cell membrane</keyword>
<evidence type="ECO:0000256" key="5">
    <source>
        <dbReference type="ARBA" id="ARBA00023136"/>
    </source>
</evidence>
<keyword evidence="4 6" id="KW-1133">Transmembrane helix</keyword>
<evidence type="ECO:0000256" key="2">
    <source>
        <dbReference type="ARBA" id="ARBA00022475"/>
    </source>
</evidence>
<dbReference type="InterPro" id="IPR044035">
    <property type="entry name" value="DUF5698"/>
</dbReference>
<protein>
    <recommendedName>
        <fullName evidence="10">DUF2179 domain-containing protein</fullName>
    </recommendedName>
</protein>
<dbReference type="PANTHER" id="PTHR40060">
    <property type="entry name" value="UPF0316 PROTEIN YEBE"/>
    <property type="match status" value="1"/>
</dbReference>
<accession>A0A382XFT5</accession>
<evidence type="ECO:0000256" key="3">
    <source>
        <dbReference type="ARBA" id="ARBA00022692"/>
    </source>
</evidence>
<dbReference type="Pfam" id="PF10035">
    <property type="entry name" value="DUF2179"/>
    <property type="match status" value="1"/>
</dbReference>
<name>A0A382XFT5_9ZZZZ</name>
<feature type="transmembrane region" description="Helical" evidence="6">
    <location>
        <begin position="62"/>
        <end position="81"/>
    </location>
</feature>
<dbReference type="PANTHER" id="PTHR40060:SF1">
    <property type="entry name" value="UPF0316 PROTEIN YEBE"/>
    <property type="match status" value="1"/>
</dbReference>
<evidence type="ECO:0000313" key="9">
    <source>
        <dbReference type="EMBL" id="SVD69445.1"/>
    </source>
</evidence>
<dbReference type="AlphaFoldDB" id="A0A382XFT5"/>
<proteinExistence type="predicted"/>
<evidence type="ECO:0000256" key="6">
    <source>
        <dbReference type="SAM" id="Phobius"/>
    </source>
</evidence>
<dbReference type="EMBL" id="UINC01167118">
    <property type="protein sequence ID" value="SVD69445.1"/>
    <property type="molecule type" value="Genomic_DNA"/>
</dbReference>
<dbReference type="CDD" id="cd16381">
    <property type="entry name" value="YitT_C_like_1"/>
    <property type="match status" value="1"/>
</dbReference>